<dbReference type="InterPro" id="IPR007487">
    <property type="entry name" value="ABC_transpt-TYRBP-like"/>
</dbReference>
<reference evidence="1" key="1">
    <citation type="journal article" date="2021" name="Front. Microbiol.">
        <title>Comprehensive Comparative Genomics and Phenotyping of Methylobacterium Species.</title>
        <authorList>
            <person name="Alessa O."/>
            <person name="Ogura Y."/>
            <person name="Fujitani Y."/>
            <person name="Takami H."/>
            <person name="Hayashi T."/>
            <person name="Sahin N."/>
            <person name="Tani A."/>
        </authorList>
    </citation>
    <scope>NUCLEOTIDE SEQUENCE</scope>
    <source>
        <strain evidence="1">DSM 23632</strain>
    </source>
</reference>
<proteinExistence type="predicted"/>
<protein>
    <recommendedName>
        <fullName evidence="3">ABC transporter substrate-binding protein</fullName>
    </recommendedName>
</protein>
<evidence type="ECO:0008006" key="3">
    <source>
        <dbReference type="Google" id="ProtNLM"/>
    </source>
</evidence>
<sequence>MSYGGDFEQSHRYTGIYAGRILKGERPSDLPVQLVTKLEFFLNLTAAKHLGITCPPVLLGMADTIID</sequence>
<gene>
    <name evidence="1" type="ORF">MPOCJGCO_4383</name>
</gene>
<keyword evidence="2" id="KW-1185">Reference proteome</keyword>
<dbReference type="PANTHER" id="PTHR35271">
    <property type="entry name" value="ABC TRANSPORTER, SUBSTRATE-BINDING LIPOPROTEIN-RELATED"/>
    <property type="match status" value="1"/>
</dbReference>
<dbReference type="PANTHER" id="PTHR35271:SF1">
    <property type="entry name" value="ABC TRANSPORTER, SUBSTRATE-BINDING LIPOPROTEIN"/>
    <property type="match status" value="1"/>
</dbReference>
<comment type="caution">
    <text evidence="1">The sequence shown here is derived from an EMBL/GenBank/DDBJ whole genome shotgun (WGS) entry which is preliminary data.</text>
</comment>
<dbReference type="Proteomes" id="UP001055057">
    <property type="component" value="Unassembled WGS sequence"/>
</dbReference>
<dbReference type="EMBL" id="BPRB01000298">
    <property type="protein sequence ID" value="GJE62252.1"/>
    <property type="molecule type" value="Genomic_DNA"/>
</dbReference>
<evidence type="ECO:0000313" key="2">
    <source>
        <dbReference type="Proteomes" id="UP001055057"/>
    </source>
</evidence>
<name>A0ABQ4U511_9HYPH</name>
<organism evidence="1 2">
    <name type="scientific">Methylobacterium trifolii</name>
    <dbReference type="NCBI Taxonomy" id="1003092"/>
    <lineage>
        <taxon>Bacteria</taxon>
        <taxon>Pseudomonadati</taxon>
        <taxon>Pseudomonadota</taxon>
        <taxon>Alphaproteobacteria</taxon>
        <taxon>Hyphomicrobiales</taxon>
        <taxon>Methylobacteriaceae</taxon>
        <taxon>Methylobacterium</taxon>
    </lineage>
</organism>
<reference evidence="1" key="2">
    <citation type="submission" date="2021-08" db="EMBL/GenBank/DDBJ databases">
        <authorList>
            <person name="Tani A."/>
            <person name="Ola A."/>
            <person name="Ogura Y."/>
            <person name="Katsura K."/>
            <person name="Hayashi T."/>
        </authorList>
    </citation>
    <scope>NUCLEOTIDE SEQUENCE</scope>
    <source>
        <strain evidence="1">DSM 23632</strain>
    </source>
</reference>
<evidence type="ECO:0000313" key="1">
    <source>
        <dbReference type="EMBL" id="GJE62252.1"/>
    </source>
</evidence>
<accession>A0ABQ4U511</accession>
<dbReference type="Pfam" id="PF04392">
    <property type="entry name" value="ABC_sub_bind"/>
    <property type="match status" value="1"/>
</dbReference>